<dbReference type="InterPro" id="IPR000157">
    <property type="entry name" value="TIR_dom"/>
</dbReference>
<dbReference type="Pfam" id="PF13676">
    <property type="entry name" value="TIR_2"/>
    <property type="match status" value="1"/>
</dbReference>
<evidence type="ECO:0000313" key="3">
    <source>
        <dbReference type="Proteomes" id="UP001500363"/>
    </source>
</evidence>
<reference evidence="2 3" key="1">
    <citation type="journal article" date="2019" name="Int. J. Syst. Evol. Microbiol.">
        <title>The Global Catalogue of Microorganisms (GCM) 10K type strain sequencing project: providing services to taxonomists for standard genome sequencing and annotation.</title>
        <authorList>
            <consortium name="The Broad Institute Genomics Platform"/>
            <consortium name="The Broad Institute Genome Sequencing Center for Infectious Disease"/>
            <person name="Wu L."/>
            <person name="Ma J."/>
        </authorList>
    </citation>
    <scope>NUCLEOTIDE SEQUENCE [LARGE SCALE GENOMIC DNA]</scope>
    <source>
        <strain evidence="2 3">JCM 14303</strain>
    </source>
</reference>
<dbReference type="EMBL" id="BAAANC010000002">
    <property type="protein sequence ID" value="GAA1539783.1"/>
    <property type="molecule type" value="Genomic_DNA"/>
</dbReference>
<accession>A0ABN2BIT3</accession>
<proteinExistence type="predicted"/>
<evidence type="ECO:0000313" key="2">
    <source>
        <dbReference type="EMBL" id="GAA1539783.1"/>
    </source>
</evidence>
<dbReference type="Proteomes" id="UP001500363">
    <property type="component" value="Unassembled WGS sequence"/>
</dbReference>
<comment type="caution">
    <text evidence="2">The sequence shown here is derived from an EMBL/GenBank/DDBJ whole genome shotgun (WGS) entry which is preliminary data.</text>
</comment>
<dbReference type="InterPro" id="IPR035897">
    <property type="entry name" value="Toll_tir_struct_dom_sf"/>
</dbReference>
<feature type="domain" description="TIR" evidence="1">
    <location>
        <begin position="60"/>
        <end position="189"/>
    </location>
</feature>
<name>A0ABN2BIT3_9ACTN</name>
<sequence length="193" mass="21590">MSDYNRAVDQHNRRADAHNKKVIDEINRRLAANGRQQIRYTPQEQALVDRVHDAIPVDVREYDVFLSYARIDGSSVATELCTRLQEMGLSVWFDELAIRPGKSQALQMDQGLRKARAGIVLLTAAYLTGRFWTERELGALLHKETLIPVLHDVTFADVKEYSGILPDLAGFTTDRDTVADIAAKIAGAVLADQ</sequence>
<evidence type="ECO:0000259" key="1">
    <source>
        <dbReference type="PROSITE" id="PS50104"/>
    </source>
</evidence>
<organism evidence="2 3">
    <name type="scientific">Kribbella lupini</name>
    <dbReference type="NCBI Taxonomy" id="291602"/>
    <lineage>
        <taxon>Bacteria</taxon>
        <taxon>Bacillati</taxon>
        <taxon>Actinomycetota</taxon>
        <taxon>Actinomycetes</taxon>
        <taxon>Propionibacteriales</taxon>
        <taxon>Kribbellaceae</taxon>
        <taxon>Kribbella</taxon>
    </lineage>
</organism>
<dbReference type="Gene3D" id="3.40.50.10140">
    <property type="entry name" value="Toll/interleukin-1 receptor homology (TIR) domain"/>
    <property type="match status" value="1"/>
</dbReference>
<keyword evidence="3" id="KW-1185">Reference proteome</keyword>
<gene>
    <name evidence="2" type="ORF">GCM10009741_48150</name>
</gene>
<dbReference type="SUPFAM" id="SSF52200">
    <property type="entry name" value="Toll/Interleukin receptor TIR domain"/>
    <property type="match status" value="1"/>
</dbReference>
<dbReference type="PROSITE" id="PS50104">
    <property type="entry name" value="TIR"/>
    <property type="match status" value="1"/>
</dbReference>
<protein>
    <recommendedName>
        <fullName evidence="1">TIR domain-containing protein</fullName>
    </recommendedName>
</protein>